<name>A0A0A6RIS1_9GAMM</name>
<evidence type="ECO:0008006" key="3">
    <source>
        <dbReference type="Google" id="ProtNLM"/>
    </source>
</evidence>
<organism evidence="1 2">
    <name type="scientific">Candidatus Thiomargarita nelsonii</name>
    <dbReference type="NCBI Taxonomy" id="1003181"/>
    <lineage>
        <taxon>Bacteria</taxon>
        <taxon>Pseudomonadati</taxon>
        <taxon>Pseudomonadota</taxon>
        <taxon>Gammaproteobacteria</taxon>
        <taxon>Thiotrichales</taxon>
        <taxon>Thiotrichaceae</taxon>
        <taxon>Thiomargarita</taxon>
    </lineage>
</organism>
<gene>
    <name evidence="1" type="ORF">THIOM_002953</name>
</gene>
<comment type="caution">
    <text evidence="1">The sequence shown here is derived from an EMBL/GenBank/DDBJ whole genome shotgun (WGS) entry which is preliminary data.</text>
</comment>
<dbReference type="AlphaFoldDB" id="A0A0A6RIS1"/>
<dbReference type="Gene3D" id="3.40.50.300">
    <property type="entry name" value="P-loop containing nucleotide triphosphate hydrolases"/>
    <property type="match status" value="1"/>
</dbReference>
<evidence type="ECO:0000313" key="1">
    <source>
        <dbReference type="EMBL" id="OAD21285.1"/>
    </source>
</evidence>
<dbReference type="Proteomes" id="UP000076962">
    <property type="component" value="Unassembled WGS sequence"/>
</dbReference>
<evidence type="ECO:0000313" key="2">
    <source>
        <dbReference type="Proteomes" id="UP000076962"/>
    </source>
</evidence>
<proteinExistence type="predicted"/>
<accession>A0A0A6RIS1</accession>
<protein>
    <recommendedName>
        <fullName evidence="3">Sulfotransferase family protein</fullName>
    </recommendedName>
</protein>
<dbReference type="SUPFAM" id="SSF52540">
    <property type="entry name" value="P-loop containing nucleoside triphosphate hydrolases"/>
    <property type="match status" value="1"/>
</dbReference>
<reference evidence="1 2" key="1">
    <citation type="submission" date="2016-05" db="EMBL/GenBank/DDBJ databases">
        <title>Single-cell genome of chain-forming Candidatus Thiomargarita nelsonii and comparison to other large sulfur-oxidizing bacteria.</title>
        <authorList>
            <person name="Winkel M."/>
            <person name="Salman V."/>
            <person name="Woyke T."/>
            <person name="Schulz-Vogt H."/>
            <person name="Richter M."/>
            <person name="Flood B."/>
            <person name="Bailey J."/>
            <person name="Amann R."/>
            <person name="Mussmann M."/>
        </authorList>
    </citation>
    <scope>NUCLEOTIDE SEQUENCE [LARGE SCALE GENOMIC DNA]</scope>
    <source>
        <strain evidence="1 2">THI036</strain>
    </source>
</reference>
<dbReference type="InterPro" id="IPR027417">
    <property type="entry name" value="P-loop_NTPase"/>
</dbReference>
<keyword evidence="2" id="KW-1185">Reference proteome</keyword>
<sequence length="198" mass="23452">MIITKHFVFIHFPKTGGSFVRAVCKKYTPWQVQIIDEHPTIFDIPKAYQSLPKFGFVRNPYSWYVSGYSYLKKQADNKLFNQISNNGTKDFKSTLLAILERDFFELDGIGRYSWHVRQMFGDDLQALRIGKFEELRHELLRIMSSTVMLPESLVKAIQTYPAVNVSQHDHYRAYYDQELREIIAEKDRLIFEQFGYEF</sequence>
<dbReference type="EMBL" id="LUTY01001742">
    <property type="protein sequence ID" value="OAD21285.1"/>
    <property type="molecule type" value="Genomic_DNA"/>
</dbReference>